<dbReference type="CDD" id="cd02961">
    <property type="entry name" value="PDI_a_family"/>
    <property type="match status" value="1"/>
</dbReference>
<accession>A0AAW0DF48</accession>
<feature type="region of interest" description="Disordered" evidence="3">
    <location>
        <begin position="129"/>
        <end position="160"/>
    </location>
</feature>
<dbReference type="PANTHER" id="PTHR45672">
    <property type="entry name" value="PROTEIN DISULFIDE-ISOMERASE C17H9.14C-RELATED"/>
    <property type="match status" value="1"/>
</dbReference>
<dbReference type="Pfam" id="PF13848">
    <property type="entry name" value="Thioredoxin_6"/>
    <property type="match status" value="1"/>
</dbReference>
<dbReference type="GO" id="GO:0003756">
    <property type="term" value="F:protein disulfide isomerase activity"/>
    <property type="evidence" value="ECO:0007669"/>
    <property type="project" value="TreeGrafter"/>
</dbReference>
<dbReference type="PRINTS" id="PR00421">
    <property type="entry name" value="THIOREDOXIN"/>
</dbReference>
<feature type="chain" id="PRO_5043597743" description="Thioredoxin domain-containing protein" evidence="4">
    <location>
        <begin position="19"/>
        <end position="586"/>
    </location>
</feature>
<dbReference type="InterPro" id="IPR051063">
    <property type="entry name" value="PDI"/>
</dbReference>
<dbReference type="PANTHER" id="PTHR45672:SF3">
    <property type="entry name" value="THIOREDOXIN DOMAIN-CONTAINING PROTEIN 5"/>
    <property type="match status" value="1"/>
</dbReference>
<evidence type="ECO:0000256" key="1">
    <source>
        <dbReference type="ARBA" id="ARBA00006347"/>
    </source>
</evidence>
<evidence type="ECO:0000256" key="3">
    <source>
        <dbReference type="SAM" id="MobiDB-lite"/>
    </source>
</evidence>
<name>A0AAW0DF48_9AGAR</name>
<dbReference type="PROSITE" id="PS51352">
    <property type="entry name" value="THIOREDOXIN_2"/>
    <property type="match status" value="2"/>
</dbReference>
<evidence type="ECO:0000313" key="7">
    <source>
        <dbReference type="Proteomes" id="UP001383192"/>
    </source>
</evidence>
<dbReference type="Proteomes" id="UP001383192">
    <property type="component" value="Unassembled WGS sequence"/>
</dbReference>
<proteinExistence type="inferred from homology"/>
<dbReference type="GO" id="GO:0005783">
    <property type="term" value="C:endoplasmic reticulum"/>
    <property type="evidence" value="ECO:0007669"/>
    <property type="project" value="TreeGrafter"/>
</dbReference>
<sequence length="586" mass="64269">MGWLLHLLSLSLSLLCFALPVSSSESPSISLTPDTFKSTISSGVWFIEHFSPYCSHCKHFKPTWEALVAEFNTPSTGIRLAQVNCVAYGDLCNANNVDGYPQMNLYVDGEFQTKFEGRREPEILRKFLKKHARPPTPPEAEEQTTTTTTTPPAKPPPTLNLDGTVLPLTPNTFTSTLSLGPAFVKFYAPWCGHCKKLAPAWLSLASFYRGKVTIAEVNCDDNPSLCKEQGVQGYPTLFYYVGGGEGIGKTEYTGGRNLEQLKAFVGKATEGPAIGVSEEEFVKSVEKEDVVYALLYPSSQATVVETLKPLFLPLLGQPTILTLPDPSAALLKRLGLSTTSSEWHLVALKNHDLNHPTSTYSSSTSTINKDEISKWLHTNRLPGTTELTRDTFQSIMNSPLKPLVVIAATSASSASATRGRLEELGRAWLRQRQGKGSKEGSRREVVFAYMDAERWKDWLKSMYGIKPGSSGVVVADHQELRYISTDTKGSPINLDSDESVFSALESEGKGKWKHSENVIERTARYLNKKITSIETYVVAHPYQTVMGVLGAVGVVVWLVRRLVGDEFSGDGVGGFGSGGERKGRLD</sequence>
<dbReference type="SUPFAM" id="SSF52833">
    <property type="entry name" value="Thioredoxin-like"/>
    <property type="match status" value="2"/>
</dbReference>
<evidence type="ECO:0000256" key="4">
    <source>
        <dbReference type="SAM" id="SignalP"/>
    </source>
</evidence>
<dbReference type="Pfam" id="PF00085">
    <property type="entry name" value="Thioredoxin"/>
    <property type="match status" value="2"/>
</dbReference>
<dbReference type="Gene3D" id="3.40.30.10">
    <property type="entry name" value="Glutaredoxin"/>
    <property type="match status" value="3"/>
</dbReference>
<feature type="domain" description="Thioredoxin" evidence="5">
    <location>
        <begin position="144"/>
        <end position="270"/>
    </location>
</feature>
<dbReference type="InterPro" id="IPR017937">
    <property type="entry name" value="Thioredoxin_CS"/>
</dbReference>
<dbReference type="GO" id="GO:0006457">
    <property type="term" value="P:protein folding"/>
    <property type="evidence" value="ECO:0007669"/>
    <property type="project" value="TreeGrafter"/>
</dbReference>
<reference evidence="6 7" key="1">
    <citation type="submission" date="2024-01" db="EMBL/GenBank/DDBJ databases">
        <title>A draft genome for a cacao thread blight-causing isolate of Paramarasmius palmivorus.</title>
        <authorList>
            <person name="Baruah I.K."/>
            <person name="Bukari Y."/>
            <person name="Amoako-Attah I."/>
            <person name="Meinhardt L.W."/>
            <person name="Bailey B.A."/>
            <person name="Cohen S.P."/>
        </authorList>
    </citation>
    <scope>NUCLEOTIDE SEQUENCE [LARGE SCALE GENOMIC DNA]</scope>
    <source>
        <strain evidence="6 7">GH-12</strain>
    </source>
</reference>
<dbReference type="AlphaFoldDB" id="A0AAW0DF48"/>
<evidence type="ECO:0000259" key="5">
    <source>
        <dbReference type="PROSITE" id="PS51352"/>
    </source>
</evidence>
<evidence type="ECO:0000256" key="2">
    <source>
        <dbReference type="ARBA" id="ARBA00022729"/>
    </source>
</evidence>
<feature type="signal peptide" evidence="4">
    <location>
        <begin position="1"/>
        <end position="18"/>
    </location>
</feature>
<keyword evidence="7" id="KW-1185">Reference proteome</keyword>
<gene>
    <name evidence="6" type="ORF">VNI00_004884</name>
</gene>
<feature type="domain" description="Thioredoxin" evidence="5">
    <location>
        <begin position="20"/>
        <end position="133"/>
    </location>
</feature>
<dbReference type="EMBL" id="JAYKXP010000013">
    <property type="protein sequence ID" value="KAK7051384.1"/>
    <property type="molecule type" value="Genomic_DNA"/>
</dbReference>
<organism evidence="6 7">
    <name type="scientific">Paramarasmius palmivorus</name>
    <dbReference type="NCBI Taxonomy" id="297713"/>
    <lineage>
        <taxon>Eukaryota</taxon>
        <taxon>Fungi</taxon>
        <taxon>Dikarya</taxon>
        <taxon>Basidiomycota</taxon>
        <taxon>Agaricomycotina</taxon>
        <taxon>Agaricomycetes</taxon>
        <taxon>Agaricomycetidae</taxon>
        <taxon>Agaricales</taxon>
        <taxon>Marasmiineae</taxon>
        <taxon>Marasmiaceae</taxon>
        <taxon>Paramarasmius</taxon>
    </lineage>
</organism>
<evidence type="ECO:0000313" key="6">
    <source>
        <dbReference type="EMBL" id="KAK7051384.1"/>
    </source>
</evidence>
<dbReference type="InterPro" id="IPR036249">
    <property type="entry name" value="Thioredoxin-like_sf"/>
</dbReference>
<dbReference type="PROSITE" id="PS00194">
    <property type="entry name" value="THIOREDOXIN_1"/>
    <property type="match status" value="1"/>
</dbReference>
<protein>
    <recommendedName>
        <fullName evidence="5">Thioredoxin domain-containing protein</fullName>
    </recommendedName>
</protein>
<comment type="caution">
    <text evidence="6">The sequence shown here is derived from an EMBL/GenBank/DDBJ whole genome shotgun (WGS) entry which is preliminary data.</text>
</comment>
<comment type="similarity">
    <text evidence="1">Belongs to the protein disulfide isomerase family.</text>
</comment>
<keyword evidence="2 4" id="KW-0732">Signal</keyword>
<dbReference type="InterPro" id="IPR013766">
    <property type="entry name" value="Thioredoxin_domain"/>
</dbReference>